<name>A0A0A9GGU9_ARUDO</name>
<dbReference type="AlphaFoldDB" id="A0A0A9GGU9"/>
<reference evidence="1" key="2">
    <citation type="journal article" date="2015" name="Data Brief">
        <title>Shoot transcriptome of the giant reed, Arundo donax.</title>
        <authorList>
            <person name="Barrero R.A."/>
            <person name="Guerrero F.D."/>
            <person name="Moolhuijzen P."/>
            <person name="Goolsby J.A."/>
            <person name="Tidwell J."/>
            <person name="Bellgard S.E."/>
            <person name="Bellgard M.I."/>
        </authorList>
    </citation>
    <scope>NUCLEOTIDE SEQUENCE</scope>
    <source>
        <tissue evidence="1">Shoot tissue taken approximately 20 cm above the soil surface</tissue>
    </source>
</reference>
<reference evidence="1" key="1">
    <citation type="submission" date="2014-09" db="EMBL/GenBank/DDBJ databases">
        <authorList>
            <person name="Magalhaes I.L.F."/>
            <person name="Oliveira U."/>
            <person name="Santos F.R."/>
            <person name="Vidigal T.H.D.A."/>
            <person name="Brescovit A.D."/>
            <person name="Santos A.J."/>
        </authorList>
    </citation>
    <scope>NUCLEOTIDE SEQUENCE</scope>
    <source>
        <tissue evidence="1">Shoot tissue taken approximately 20 cm above the soil surface</tissue>
    </source>
</reference>
<sequence length="21" mass="2512">MDLSYYASSHLLEILIRKLVF</sequence>
<proteinExistence type="predicted"/>
<evidence type="ECO:0000313" key="1">
    <source>
        <dbReference type="EMBL" id="JAE24330.1"/>
    </source>
</evidence>
<dbReference type="EMBL" id="GBRH01173566">
    <property type="protein sequence ID" value="JAE24330.1"/>
    <property type="molecule type" value="Transcribed_RNA"/>
</dbReference>
<organism evidence="1">
    <name type="scientific">Arundo donax</name>
    <name type="common">Giant reed</name>
    <name type="synonym">Donax arundinaceus</name>
    <dbReference type="NCBI Taxonomy" id="35708"/>
    <lineage>
        <taxon>Eukaryota</taxon>
        <taxon>Viridiplantae</taxon>
        <taxon>Streptophyta</taxon>
        <taxon>Embryophyta</taxon>
        <taxon>Tracheophyta</taxon>
        <taxon>Spermatophyta</taxon>
        <taxon>Magnoliopsida</taxon>
        <taxon>Liliopsida</taxon>
        <taxon>Poales</taxon>
        <taxon>Poaceae</taxon>
        <taxon>PACMAD clade</taxon>
        <taxon>Arundinoideae</taxon>
        <taxon>Arundineae</taxon>
        <taxon>Arundo</taxon>
    </lineage>
</organism>
<accession>A0A0A9GGU9</accession>
<protein>
    <submittedName>
        <fullName evidence="1">Uncharacterized protein</fullName>
    </submittedName>
</protein>